<protein>
    <submittedName>
        <fullName evidence="5">TauD/TfdA family dioxygenase</fullName>
    </submittedName>
</protein>
<evidence type="ECO:0000256" key="2">
    <source>
        <dbReference type="ARBA" id="ARBA00023002"/>
    </source>
</evidence>
<dbReference type="SUPFAM" id="SSF51197">
    <property type="entry name" value="Clavaminate synthase-like"/>
    <property type="match status" value="1"/>
</dbReference>
<comment type="cofactor">
    <cofactor evidence="1">
        <name>Fe(2+)</name>
        <dbReference type="ChEBI" id="CHEBI:29033"/>
    </cofactor>
</comment>
<dbReference type="InterPro" id="IPR042098">
    <property type="entry name" value="TauD-like_sf"/>
</dbReference>
<dbReference type="GO" id="GO:0051213">
    <property type="term" value="F:dioxygenase activity"/>
    <property type="evidence" value="ECO:0007669"/>
    <property type="project" value="UniProtKB-KW"/>
</dbReference>
<feature type="domain" description="TauD/TfdA-like" evidence="4">
    <location>
        <begin position="12"/>
        <end position="302"/>
    </location>
</feature>
<evidence type="ECO:0000313" key="6">
    <source>
        <dbReference type="Proteomes" id="UP001056079"/>
    </source>
</evidence>
<sequence>MRQTVPPLPEALVPCFDAEGDEPFTWLREAAATIRDQRLVHGAVLVHGLPLDGPEGLVRARDALGIAAHTPTEAFNNRSDFGNGIVSPITWPGDRMICPFQEASFSRTFPTVVLTACLAPPDGAGRTHLGDMRRMAEHLPAHLADRVRAEGWMMSRSFHARFGISWQEAFSVPDSAALDEVLRAAGIESSWLPGGTLHTMRHRPGFLAHPTTGEECWFNQISFLNAGNLDPVERRVMTETFGKYLPTNTYFGDGTTLSDDDLAAVQHAYDAVRTHVRWRRGDLLIADNIITAQGRSPFEGAPAFLVALGED</sequence>
<evidence type="ECO:0000259" key="4">
    <source>
        <dbReference type="Pfam" id="PF02668"/>
    </source>
</evidence>
<keyword evidence="6" id="KW-1185">Reference proteome</keyword>
<evidence type="ECO:0000256" key="1">
    <source>
        <dbReference type="ARBA" id="ARBA00001954"/>
    </source>
</evidence>
<reference evidence="5" key="1">
    <citation type="submission" date="2021-08" db="EMBL/GenBank/DDBJ databases">
        <title>DNA methylation of m4C regulates biosynthesis of daptomycin in Streptomyces roseosporus L30.</title>
        <authorList>
            <person name="Fang J.-L."/>
        </authorList>
    </citation>
    <scope>NUCLEOTIDE SEQUENCE</scope>
    <source>
        <strain evidence="5">L30</strain>
    </source>
</reference>
<evidence type="ECO:0000256" key="3">
    <source>
        <dbReference type="ARBA" id="ARBA00023004"/>
    </source>
</evidence>
<keyword evidence="3" id="KW-0408">Iron</keyword>
<dbReference type="RefSeq" id="WP_006125633.1">
    <property type="nucleotide sequence ID" value="NZ_CP098609.1"/>
</dbReference>
<gene>
    <name evidence="5" type="ORF">K7395_19550</name>
</gene>
<name>A0ABY4UWR1_STRFL</name>
<dbReference type="Pfam" id="PF02668">
    <property type="entry name" value="TauD"/>
    <property type="match status" value="1"/>
</dbReference>
<dbReference type="Proteomes" id="UP001056079">
    <property type="component" value="Chromosome"/>
</dbReference>
<keyword evidence="5" id="KW-0223">Dioxygenase</keyword>
<keyword evidence="2" id="KW-0560">Oxidoreductase</keyword>
<organism evidence="5 6">
    <name type="scientific">Streptomyces filamentosus</name>
    <name type="common">Streptomyces roseosporus</name>
    <dbReference type="NCBI Taxonomy" id="67294"/>
    <lineage>
        <taxon>Bacteria</taxon>
        <taxon>Bacillati</taxon>
        <taxon>Actinomycetota</taxon>
        <taxon>Actinomycetes</taxon>
        <taxon>Kitasatosporales</taxon>
        <taxon>Streptomycetaceae</taxon>
        <taxon>Streptomyces</taxon>
    </lineage>
</organism>
<dbReference type="InterPro" id="IPR050411">
    <property type="entry name" value="AlphaKG_dependent_hydroxylases"/>
</dbReference>
<proteinExistence type="predicted"/>
<accession>A0ABY4UWR1</accession>
<dbReference type="InterPro" id="IPR003819">
    <property type="entry name" value="TauD/TfdA-like"/>
</dbReference>
<evidence type="ECO:0000313" key="5">
    <source>
        <dbReference type="EMBL" id="USC48763.1"/>
    </source>
</evidence>
<dbReference type="EMBL" id="CP098609">
    <property type="protein sequence ID" value="USC48763.1"/>
    <property type="molecule type" value="Genomic_DNA"/>
</dbReference>
<dbReference type="PANTHER" id="PTHR10696:SF21">
    <property type="entry name" value="TAUD_TFDA-LIKE DOMAIN-CONTAINING PROTEIN"/>
    <property type="match status" value="1"/>
</dbReference>
<dbReference type="Gene3D" id="3.60.130.10">
    <property type="entry name" value="Clavaminate synthase-like"/>
    <property type="match status" value="1"/>
</dbReference>
<dbReference type="PANTHER" id="PTHR10696">
    <property type="entry name" value="GAMMA-BUTYROBETAINE HYDROXYLASE-RELATED"/>
    <property type="match status" value="1"/>
</dbReference>